<dbReference type="PANTHER" id="PTHR14969:SF13">
    <property type="entry name" value="AT30094P"/>
    <property type="match status" value="1"/>
</dbReference>
<dbReference type="PANTHER" id="PTHR14969">
    <property type="entry name" value="SPHINGOSINE-1-PHOSPHATE PHOSPHOHYDROLASE"/>
    <property type="match status" value="1"/>
</dbReference>
<feature type="transmembrane region" description="Helical" evidence="1">
    <location>
        <begin position="62"/>
        <end position="79"/>
    </location>
</feature>
<evidence type="ECO:0000259" key="2">
    <source>
        <dbReference type="SMART" id="SM00014"/>
    </source>
</evidence>
<dbReference type="OrthoDB" id="9789113at2"/>
<evidence type="ECO:0000313" key="4">
    <source>
        <dbReference type="Proteomes" id="UP000077317"/>
    </source>
</evidence>
<dbReference type="SMART" id="SM00014">
    <property type="entry name" value="acidPPc"/>
    <property type="match status" value="1"/>
</dbReference>
<feature type="domain" description="Phosphatidic acid phosphatase type 2/haloperoxidase" evidence="2">
    <location>
        <begin position="62"/>
        <end position="170"/>
    </location>
</feature>
<dbReference type="InterPro" id="IPR000326">
    <property type="entry name" value="PAP2/HPO"/>
</dbReference>
<dbReference type="STRING" id="1811193.A0O21_00665"/>
<feature type="transmembrane region" description="Helical" evidence="1">
    <location>
        <begin position="38"/>
        <end position="56"/>
    </location>
</feature>
<reference evidence="3 4" key="1">
    <citation type="journal article" date="2016" name="Int. J. Syst. Evol. Microbiol.">
        <title>Streptococcuspantholopis sp. nov., isolated from faeces of the Tibetan antelope (Pantholops hodgsonii).</title>
        <authorList>
            <person name="Bai X."/>
            <person name="Xiong Y."/>
            <person name="Lu S."/>
            <person name="Jin D."/>
            <person name="Lai X."/>
            <person name="Yang J."/>
            <person name="Niu L."/>
            <person name="Hu S."/>
            <person name="Meng X."/>
            <person name="Pu J."/>
            <person name="Ye C."/>
            <person name="Xu J."/>
        </authorList>
    </citation>
    <scope>NUCLEOTIDE SEQUENCE [LARGE SCALE GENOMIC DNA]</scope>
    <source>
        <strain evidence="3 4">TA 26</strain>
    </source>
</reference>
<keyword evidence="1" id="KW-1133">Transmembrane helix</keyword>
<dbReference type="Gene3D" id="1.20.144.10">
    <property type="entry name" value="Phosphatidic acid phosphatase type 2/haloperoxidase"/>
    <property type="match status" value="1"/>
</dbReference>
<keyword evidence="4" id="KW-1185">Reference proteome</keyword>
<protein>
    <submittedName>
        <fullName evidence="3">Phosphoesterase</fullName>
    </submittedName>
</protein>
<gene>
    <name evidence="3" type="ORF">A0O21_00665</name>
</gene>
<name>A0A172QA85_9STRE</name>
<dbReference type="AlphaFoldDB" id="A0A172QA85"/>
<reference evidence="4" key="2">
    <citation type="submission" date="2016-03" db="EMBL/GenBank/DDBJ databases">
        <title>Streptococcus antelopensis sp. nov., isolated from the feces of the Tibetan antelope (Pantholops hodgsonii) in Hoh Xil National Nature Reserve, Qinghai, China.</title>
        <authorList>
            <person name="Bai X."/>
        </authorList>
    </citation>
    <scope>NUCLEOTIDE SEQUENCE [LARGE SCALE GENOMIC DNA]</scope>
    <source>
        <strain evidence="4">TA 26</strain>
    </source>
</reference>
<keyword evidence="1" id="KW-0812">Transmembrane</keyword>
<feature type="transmembrane region" description="Helical" evidence="1">
    <location>
        <begin position="155"/>
        <end position="170"/>
    </location>
</feature>
<dbReference type="EMBL" id="CP014699">
    <property type="protein sequence ID" value="AND80374.1"/>
    <property type="molecule type" value="Genomic_DNA"/>
</dbReference>
<dbReference type="Pfam" id="PF01569">
    <property type="entry name" value="PAP2"/>
    <property type="match status" value="1"/>
</dbReference>
<evidence type="ECO:0000256" key="1">
    <source>
        <dbReference type="SAM" id="Phobius"/>
    </source>
</evidence>
<sequence>MTVFKKTEKNYAAFYNSLTARIRQQPQKIRLLNQINTFLTRLIYLTYPLLLLAVLWQKDYPFLPFVLIPALSFAGVSLLRRIINLPRPYEAWAIDPLISKDTKGQSMPSRHVFSAAIISMSVLRLHTWLGLLYLILSLLLACCRVLGGVHYPKDVIVGYALGLLYGLLLFL</sequence>
<accession>A0A172QA85</accession>
<dbReference type="CDD" id="cd01610">
    <property type="entry name" value="PAP2_like"/>
    <property type="match status" value="1"/>
</dbReference>
<proteinExistence type="predicted"/>
<dbReference type="SUPFAM" id="SSF48317">
    <property type="entry name" value="Acid phosphatase/Vanadium-dependent haloperoxidase"/>
    <property type="match status" value="1"/>
</dbReference>
<evidence type="ECO:0000313" key="3">
    <source>
        <dbReference type="EMBL" id="AND80374.1"/>
    </source>
</evidence>
<keyword evidence="1" id="KW-0472">Membrane</keyword>
<dbReference type="KEGG" id="spat:A0O21_00665"/>
<dbReference type="InterPro" id="IPR036938">
    <property type="entry name" value="PAP2/HPO_sf"/>
</dbReference>
<feature type="transmembrane region" description="Helical" evidence="1">
    <location>
        <begin position="128"/>
        <end position="149"/>
    </location>
</feature>
<dbReference type="Proteomes" id="UP000077317">
    <property type="component" value="Chromosome"/>
</dbReference>
<organism evidence="3 4">
    <name type="scientific">Streptococcus pantholopis</name>
    <dbReference type="NCBI Taxonomy" id="1811193"/>
    <lineage>
        <taxon>Bacteria</taxon>
        <taxon>Bacillati</taxon>
        <taxon>Bacillota</taxon>
        <taxon>Bacilli</taxon>
        <taxon>Lactobacillales</taxon>
        <taxon>Streptococcaceae</taxon>
        <taxon>Streptococcus</taxon>
    </lineage>
</organism>